<dbReference type="CDD" id="cd07041">
    <property type="entry name" value="STAS_RsbR_RsbS_like"/>
    <property type="match status" value="1"/>
</dbReference>
<name>A0A494Z4E5_9BACI</name>
<dbReference type="AlphaFoldDB" id="A0A494Z4E5"/>
<comment type="caution">
    <text evidence="2">The sequence shown here is derived from an EMBL/GenBank/DDBJ whole genome shotgun (WGS) entry which is preliminary data.</text>
</comment>
<proteinExistence type="predicted"/>
<dbReference type="PANTHER" id="PTHR33745">
    <property type="entry name" value="RSBT ANTAGONIST PROTEIN RSBS-RELATED"/>
    <property type="match status" value="1"/>
</dbReference>
<dbReference type="InterPro" id="IPR051932">
    <property type="entry name" value="Bact_StressResp_Reg"/>
</dbReference>
<dbReference type="InterPro" id="IPR002645">
    <property type="entry name" value="STAS_dom"/>
</dbReference>
<dbReference type="EMBL" id="RBZO01000005">
    <property type="protein sequence ID" value="RKQ17414.1"/>
    <property type="molecule type" value="Genomic_DNA"/>
</dbReference>
<dbReference type="Proteomes" id="UP000281813">
    <property type="component" value="Unassembled WGS sequence"/>
</dbReference>
<keyword evidence="3" id="KW-1185">Reference proteome</keyword>
<evidence type="ECO:0000259" key="1">
    <source>
        <dbReference type="PROSITE" id="PS50801"/>
    </source>
</evidence>
<feature type="domain" description="STAS" evidence="1">
    <location>
        <begin position="144"/>
        <end position="256"/>
    </location>
</feature>
<dbReference type="PANTHER" id="PTHR33745:SF8">
    <property type="entry name" value="BLUE-LIGHT PHOTORECEPTOR"/>
    <property type="match status" value="1"/>
</dbReference>
<dbReference type="InterPro" id="IPR036513">
    <property type="entry name" value="STAS_dom_sf"/>
</dbReference>
<dbReference type="OrthoDB" id="2379721at2"/>
<reference evidence="2 3" key="1">
    <citation type="journal article" date="2015" name="Antonie Van Leeuwenhoek">
        <title>Oceanobacillus bengalensis sp. nov., a bacterium isolated from seawater of the Bay of Bengal.</title>
        <authorList>
            <person name="Yongchang O."/>
            <person name="Xiang W."/>
            <person name="Wang G."/>
        </authorList>
    </citation>
    <scope>NUCLEOTIDE SEQUENCE [LARGE SCALE GENOMIC DNA]</scope>
    <source>
        <strain evidence="2 3">MCCC 1K00260</strain>
    </source>
</reference>
<organism evidence="2 3">
    <name type="scientific">Oceanobacillus bengalensis</name>
    <dbReference type="NCBI Taxonomy" id="1435466"/>
    <lineage>
        <taxon>Bacteria</taxon>
        <taxon>Bacillati</taxon>
        <taxon>Bacillota</taxon>
        <taxon>Bacilli</taxon>
        <taxon>Bacillales</taxon>
        <taxon>Bacillaceae</taxon>
        <taxon>Oceanobacillus</taxon>
    </lineage>
</organism>
<dbReference type="PROSITE" id="PS50801">
    <property type="entry name" value="STAS"/>
    <property type="match status" value="1"/>
</dbReference>
<evidence type="ECO:0000313" key="2">
    <source>
        <dbReference type="EMBL" id="RKQ17414.1"/>
    </source>
</evidence>
<dbReference type="SUPFAM" id="SSF52091">
    <property type="entry name" value="SpoIIaa-like"/>
    <property type="match status" value="1"/>
</dbReference>
<protein>
    <submittedName>
        <fullName evidence="2">STAS domain-containing protein</fullName>
    </submittedName>
</protein>
<sequence length="271" mass="31055">MDNRAIFEEQLLKEADTVREKIEEIKLLGNINLLENAHKLIIYSINGQEEDVIVFGKKEGIAWAEHKLTLKFKIEWVQAIRKTLLHFIEEYDKLNDKPYNNDLFTLLKQINVLIDKFFKGFFLSYSGYKDALLESQTKLVENLSVPIIPISTSISILPLIGAMDDLRISTIEEKVLLAIKEKRIQTLIIDLSGISSLNFEEIQQFMKMMDGIRMMGCQIIITGIRPEVVKNVVTTGLSFGREMEVRATLEKALKDYLKNDTVLEESSIPTT</sequence>
<dbReference type="Pfam" id="PF01740">
    <property type="entry name" value="STAS"/>
    <property type="match status" value="1"/>
</dbReference>
<dbReference type="Gene3D" id="3.30.750.24">
    <property type="entry name" value="STAS domain"/>
    <property type="match status" value="1"/>
</dbReference>
<gene>
    <name evidence="2" type="ORF">D8M05_04730</name>
</gene>
<evidence type="ECO:0000313" key="3">
    <source>
        <dbReference type="Proteomes" id="UP000281813"/>
    </source>
</evidence>
<accession>A0A494Z4E5</accession>